<reference evidence="2 3" key="1">
    <citation type="submission" date="2024-07" db="EMBL/GenBank/DDBJ databases">
        <title>Section-level genome sequencing and comparative genomics of Aspergillus sections Usti and Cavernicolus.</title>
        <authorList>
            <consortium name="Lawrence Berkeley National Laboratory"/>
            <person name="Nybo J.L."/>
            <person name="Vesth T.C."/>
            <person name="Theobald S."/>
            <person name="Frisvad J.C."/>
            <person name="Larsen T.O."/>
            <person name="Kjaerboelling I."/>
            <person name="Rothschild-Mancinelli K."/>
            <person name="Lyhne E.K."/>
            <person name="Kogle M.E."/>
            <person name="Barry K."/>
            <person name="Clum A."/>
            <person name="Na H."/>
            <person name="Ledsgaard L."/>
            <person name="Lin J."/>
            <person name="Lipzen A."/>
            <person name="Kuo A."/>
            <person name="Riley R."/>
            <person name="Mondo S."/>
            <person name="LaButti K."/>
            <person name="Haridas S."/>
            <person name="Pangalinan J."/>
            <person name="Salamov A.A."/>
            <person name="Simmons B.A."/>
            <person name="Magnuson J.K."/>
            <person name="Chen J."/>
            <person name="Drula E."/>
            <person name="Henrissat B."/>
            <person name="Wiebenga A."/>
            <person name="Lubbers R.J."/>
            <person name="Gomes A.C."/>
            <person name="Macurrencykelacurrency M.R."/>
            <person name="Stajich J."/>
            <person name="Grigoriev I.V."/>
            <person name="Mortensen U.H."/>
            <person name="De vries R.P."/>
            <person name="Baker S.E."/>
            <person name="Andersen M.R."/>
        </authorList>
    </citation>
    <scope>NUCLEOTIDE SEQUENCE [LARGE SCALE GENOMIC DNA]</scope>
    <source>
        <strain evidence="2 3">CBS 756.74</strain>
    </source>
</reference>
<proteinExistence type="predicted"/>
<dbReference type="RefSeq" id="XP_070901668.1">
    <property type="nucleotide sequence ID" value="XM_071045019.1"/>
</dbReference>
<name>A0ABR4KSM6_9EURO</name>
<dbReference type="EMBL" id="JBFXLR010000011">
    <property type="protein sequence ID" value="KAL2854804.1"/>
    <property type="molecule type" value="Genomic_DNA"/>
</dbReference>
<dbReference type="GeneID" id="98160183"/>
<keyword evidence="1" id="KW-0812">Transmembrane</keyword>
<keyword evidence="1" id="KW-1133">Transmembrane helix</keyword>
<accession>A0ABR4KSM6</accession>
<protein>
    <submittedName>
        <fullName evidence="2">Uncharacterized protein</fullName>
    </submittedName>
</protein>
<comment type="caution">
    <text evidence="2">The sequence shown here is derived from an EMBL/GenBank/DDBJ whole genome shotgun (WGS) entry which is preliminary data.</text>
</comment>
<evidence type="ECO:0000313" key="2">
    <source>
        <dbReference type="EMBL" id="KAL2854804.1"/>
    </source>
</evidence>
<sequence length="321" mass="36715">MSSNAGTDGLFLVTTKVLRYPERWITGNSSLRYLRSYGRQTAWLHSVWKWFFLGVIGNSVLGAFLGSWLSIRFWDPLLKRPAHTPDTGGLTLKDLNQLRLKKLFLAVERVQSEAIGITGGANLRIGVYDLPLRADEQNEGENYDHQIFFKPSCNVLDTVNSMTKYTIEHSDQLWHGNEPHDACSNVAAYFASLNRKRGRRSSALAHLSGWKMSAIRDDQLDPDTLRGKYWPYAQSNDAVGLQSFGYCWTRVGDGRSHIVFTMCHDLVPEEDVLYRRELLAILGFMLTRMKSPYFEDHHVVPVRLGISDLQYRSEKLIVENR</sequence>
<organism evidence="2 3">
    <name type="scientific">Aspergillus pseudodeflectus</name>
    <dbReference type="NCBI Taxonomy" id="176178"/>
    <lineage>
        <taxon>Eukaryota</taxon>
        <taxon>Fungi</taxon>
        <taxon>Dikarya</taxon>
        <taxon>Ascomycota</taxon>
        <taxon>Pezizomycotina</taxon>
        <taxon>Eurotiomycetes</taxon>
        <taxon>Eurotiomycetidae</taxon>
        <taxon>Eurotiales</taxon>
        <taxon>Aspergillaceae</taxon>
        <taxon>Aspergillus</taxon>
        <taxon>Aspergillus subgen. Nidulantes</taxon>
    </lineage>
</organism>
<evidence type="ECO:0000256" key="1">
    <source>
        <dbReference type="SAM" id="Phobius"/>
    </source>
</evidence>
<gene>
    <name evidence="2" type="ORF">BJX68DRAFT_264698</name>
</gene>
<keyword evidence="1" id="KW-0472">Membrane</keyword>
<dbReference type="Proteomes" id="UP001610444">
    <property type="component" value="Unassembled WGS sequence"/>
</dbReference>
<keyword evidence="3" id="KW-1185">Reference proteome</keyword>
<evidence type="ECO:0000313" key="3">
    <source>
        <dbReference type="Proteomes" id="UP001610444"/>
    </source>
</evidence>
<feature type="transmembrane region" description="Helical" evidence="1">
    <location>
        <begin position="50"/>
        <end position="71"/>
    </location>
</feature>